<comment type="similarity">
    <text evidence="1">Belongs to the enoyl-CoA hydratase/isomerase family.</text>
</comment>
<dbReference type="PANTHER" id="PTHR42964">
    <property type="entry name" value="ENOYL-COA HYDRATASE"/>
    <property type="match status" value="1"/>
</dbReference>
<sequence length="105" mass="11541">MDPFAHAWEHLSVRREGAVAQVALNRPAARNALNTALMTELTDFARAVRRRSDLTAVILTGSESYFSAGADLAAQGERRRPTLLETREAGWPAPTCARPGRPSRR</sequence>
<dbReference type="Pfam" id="PF00378">
    <property type="entry name" value="ECH_1"/>
    <property type="match status" value="1"/>
</dbReference>
<evidence type="ECO:0000313" key="3">
    <source>
        <dbReference type="EMBL" id="QQZ50805.1"/>
    </source>
</evidence>
<evidence type="ECO:0000256" key="2">
    <source>
        <dbReference type="SAM" id="MobiDB-lite"/>
    </source>
</evidence>
<reference evidence="3" key="1">
    <citation type="submission" date="2021-01" db="EMBL/GenBank/DDBJ databases">
        <title>Genome sequence of Phenylobacterium sp. 20VBR1 isolated from a valley glaceir, Ny-Alesund, Svalbard.</title>
        <authorList>
            <person name="Thomas F.A."/>
            <person name="Krishnan K.P."/>
            <person name="Sinha R.K."/>
        </authorList>
    </citation>
    <scope>NUCLEOTIDE SEQUENCE</scope>
    <source>
        <strain evidence="3">20VBR1</strain>
    </source>
</reference>
<proteinExistence type="inferred from homology"/>
<dbReference type="AlphaFoldDB" id="A0A974P5J3"/>
<dbReference type="SUPFAM" id="SSF52096">
    <property type="entry name" value="ClpP/crotonase"/>
    <property type="match status" value="1"/>
</dbReference>
<organism evidence="3">
    <name type="scientific">Phenylobacterium glaciei</name>
    <dbReference type="NCBI Taxonomy" id="2803784"/>
    <lineage>
        <taxon>Bacteria</taxon>
        <taxon>Pseudomonadati</taxon>
        <taxon>Pseudomonadota</taxon>
        <taxon>Alphaproteobacteria</taxon>
        <taxon>Caulobacterales</taxon>
        <taxon>Caulobacteraceae</taxon>
        <taxon>Phenylobacterium</taxon>
    </lineage>
</organism>
<feature type="region of interest" description="Disordered" evidence="2">
    <location>
        <begin position="83"/>
        <end position="105"/>
    </location>
</feature>
<gene>
    <name evidence="3" type="ORF">JKL49_05595</name>
</gene>
<dbReference type="Gene3D" id="3.90.226.10">
    <property type="entry name" value="2-enoyl-CoA Hydratase, Chain A, domain 1"/>
    <property type="match status" value="1"/>
</dbReference>
<dbReference type="CDD" id="cd06558">
    <property type="entry name" value="crotonase-like"/>
    <property type="match status" value="1"/>
</dbReference>
<name>A0A974P5J3_9CAUL</name>
<dbReference type="GO" id="GO:0003824">
    <property type="term" value="F:catalytic activity"/>
    <property type="evidence" value="ECO:0007669"/>
    <property type="project" value="UniProtKB-ARBA"/>
</dbReference>
<dbReference type="InterPro" id="IPR051683">
    <property type="entry name" value="Enoyl-CoA_Hydratase/Isomerase"/>
</dbReference>
<protein>
    <submittedName>
        <fullName evidence="3">Enoyl-CoA hydratase/isomerase family protein</fullName>
    </submittedName>
</protein>
<dbReference type="InterPro" id="IPR001753">
    <property type="entry name" value="Enoyl-CoA_hydra/iso"/>
</dbReference>
<dbReference type="PANTHER" id="PTHR42964:SF1">
    <property type="entry name" value="POLYKETIDE BIOSYNTHESIS ENOYL-COA HYDRATASE PKSH-RELATED"/>
    <property type="match status" value="1"/>
</dbReference>
<evidence type="ECO:0000256" key="1">
    <source>
        <dbReference type="ARBA" id="ARBA00005254"/>
    </source>
</evidence>
<dbReference type="EMBL" id="CP068570">
    <property type="protein sequence ID" value="QQZ50805.1"/>
    <property type="molecule type" value="Genomic_DNA"/>
</dbReference>
<accession>A0A974P5J3</accession>
<dbReference type="InterPro" id="IPR029045">
    <property type="entry name" value="ClpP/crotonase-like_dom_sf"/>
</dbReference>